<dbReference type="AlphaFoldDB" id="A0A5N5W2L8"/>
<organism evidence="1 2">
    <name type="scientific">Streptomyces mobaraensis</name>
    <name type="common">Streptoverticillium mobaraense</name>
    <dbReference type="NCBI Taxonomy" id="35621"/>
    <lineage>
        <taxon>Bacteria</taxon>
        <taxon>Bacillati</taxon>
        <taxon>Actinomycetota</taxon>
        <taxon>Actinomycetes</taxon>
        <taxon>Kitasatosporales</taxon>
        <taxon>Streptomycetaceae</taxon>
        <taxon>Streptomyces</taxon>
    </lineage>
</organism>
<evidence type="ECO:0000313" key="1">
    <source>
        <dbReference type="EMBL" id="KAB7836926.1"/>
    </source>
</evidence>
<keyword evidence="2" id="KW-1185">Reference proteome</keyword>
<dbReference type="PANTHER" id="PTHR42305:SF1">
    <property type="entry name" value="MEMBRANE PROTEIN RV1733C-RELATED"/>
    <property type="match status" value="1"/>
</dbReference>
<protein>
    <submittedName>
        <fullName evidence="1">Uncharacterized protein</fullName>
    </submittedName>
</protein>
<dbReference type="PANTHER" id="PTHR42305">
    <property type="entry name" value="MEMBRANE PROTEIN RV1733C-RELATED"/>
    <property type="match status" value="1"/>
</dbReference>
<sequence length="223" mass="24526">MSFMNATSRTRSWARRSARGLAGRFARRFAWRWRRNPLRRPTDVLESWVGLAAVVLMLVVGPLVGLLAGSSAHAVLRQTAREQQSHRHLVSAVALRPEPVRSAAGERDSTPGRDGYHRILARWPGPDGGPHTGLVPLRGAEIPGRRFPLWTDDQGRLAGRPLDGTTASVHAVLAGVGAGGAAAGAVHGLRRLVMWRIVRRRYERWDRAWERAGHTWGRADAGS</sequence>
<dbReference type="Proteomes" id="UP000327000">
    <property type="component" value="Unassembled WGS sequence"/>
</dbReference>
<name>A0A5N5W2L8_STRMB</name>
<dbReference type="EMBL" id="VOKX01000098">
    <property type="protein sequence ID" value="KAB7836926.1"/>
    <property type="molecule type" value="Genomic_DNA"/>
</dbReference>
<evidence type="ECO:0000313" key="2">
    <source>
        <dbReference type="Proteomes" id="UP000327000"/>
    </source>
</evidence>
<reference evidence="1 2" key="1">
    <citation type="journal article" date="2019" name="Microb. Cell Fact.">
        <title>Exploring novel herbicidin analogues by transcriptional regulator overexpression and MS/MS molecular networking.</title>
        <authorList>
            <person name="Shi Y."/>
            <person name="Gu R."/>
            <person name="Li Y."/>
            <person name="Wang X."/>
            <person name="Ren W."/>
            <person name="Li X."/>
            <person name="Wang L."/>
            <person name="Xie Y."/>
            <person name="Hong B."/>
        </authorList>
    </citation>
    <scope>NUCLEOTIDE SEQUENCE [LARGE SCALE GENOMIC DNA]</scope>
    <source>
        <strain evidence="1 2">US-43</strain>
    </source>
</reference>
<proteinExistence type="predicted"/>
<gene>
    <name evidence="1" type="ORF">FRZ00_24450</name>
</gene>
<comment type="caution">
    <text evidence="1">The sequence shown here is derived from an EMBL/GenBank/DDBJ whole genome shotgun (WGS) entry which is preliminary data.</text>
</comment>
<dbReference type="InterPro" id="IPR039708">
    <property type="entry name" value="MT1774/Rv1733c-like"/>
</dbReference>
<accession>A0A5N5W2L8</accession>
<dbReference type="OrthoDB" id="4325432at2"/>